<name>B4D261_9BACT</name>
<evidence type="ECO:0000313" key="2">
    <source>
        <dbReference type="Proteomes" id="UP000005824"/>
    </source>
</evidence>
<gene>
    <name evidence="1" type="ORF">CfE428DRAFT_2986</name>
</gene>
<reference evidence="1 2" key="1">
    <citation type="journal article" date="2011" name="J. Bacteriol.">
        <title>Genome sequence of Chthoniobacter flavus Ellin428, an aerobic heterotrophic soil bacterium.</title>
        <authorList>
            <person name="Kant R."/>
            <person name="van Passel M.W."/>
            <person name="Palva A."/>
            <person name="Lucas S."/>
            <person name="Lapidus A."/>
            <person name="Glavina Del Rio T."/>
            <person name="Dalin E."/>
            <person name="Tice H."/>
            <person name="Bruce D."/>
            <person name="Goodwin L."/>
            <person name="Pitluck S."/>
            <person name="Larimer F.W."/>
            <person name="Land M.L."/>
            <person name="Hauser L."/>
            <person name="Sangwan P."/>
            <person name="de Vos W.M."/>
            <person name="Janssen P.H."/>
            <person name="Smidt H."/>
        </authorList>
    </citation>
    <scope>NUCLEOTIDE SEQUENCE [LARGE SCALE GENOMIC DNA]</scope>
    <source>
        <strain evidence="1 2">Ellin428</strain>
    </source>
</reference>
<protein>
    <submittedName>
        <fullName evidence="1">Uncharacterized protein</fullName>
    </submittedName>
</protein>
<accession>B4D261</accession>
<keyword evidence="2" id="KW-1185">Reference proteome</keyword>
<dbReference type="Proteomes" id="UP000005824">
    <property type="component" value="Unassembled WGS sequence"/>
</dbReference>
<dbReference type="AlphaFoldDB" id="B4D261"/>
<dbReference type="STRING" id="497964.CfE428DRAFT_2986"/>
<dbReference type="EMBL" id="ABVL01000008">
    <property type="protein sequence ID" value="EDY19301.1"/>
    <property type="molecule type" value="Genomic_DNA"/>
</dbReference>
<sequence>MLRRSDMRTSLILLRLTLFDPLLNNIRTFVGRCLPEASSAIT</sequence>
<evidence type="ECO:0000313" key="1">
    <source>
        <dbReference type="EMBL" id="EDY19301.1"/>
    </source>
</evidence>
<comment type="caution">
    <text evidence="1">The sequence shown here is derived from an EMBL/GenBank/DDBJ whole genome shotgun (WGS) entry which is preliminary data.</text>
</comment>
<dbReference type="InParanoid" id="B4D261"/>
<proteinExistence type="predicted"/>
<organism evidence="1 2">
    <name type="scientific">Chthoniobacter flavus Ellin428</name>
    <dbReference type="NCBI Taxonomy" id="497964"/>
    <lineage>
        <taxon>Bacteria</taxon>
        <taxon>Pseudomonadati</taxon>
        <taxon>Verrucomicrobiota</taxon>
        <taxon>Spartobacteria</taxon>
        <taxon>Chthoniobacterales</taxon>
        <taxon>Chthoniobacteraceae</taxon>
        <taxon>Chthoniobacter</taxon>
    </lineage>
</organism>